<dbReference type="InterPro" id="IPR014747">
    <property type="entry name" value="Bac_photo_RC_H_C"/>
</dbReference>
<protein>
    <submittedName>
        <fullName evidence="1">PRC domain containing protein</fullName>
    </submittedName>
</protein>
<comment type="caution">
    <text evidence="1">The sequence shown here is derived from an EMBL/GenBank/DDBJ whole genome shotgun (WGS) entry which is preliminary data.</text>
</comment>
<dbReference type="InterPro" id="IPR011033">
    <property type="entry name" value="PRC_barrel-like_sf"/>
</dbReference>
<keyword evidence="2" id="KW-1185">Reference proteome</keyword>
<dbReference type="GO" id="GO:0019684">
    <property type="term" value="P:photosynthesis, light reaction"/>
    <property type="evidence" value="ECO:0007669"/>
    <property type="project" value="InterPro"/>
</dbReference>
<dbReference type="GO" id="GO:0030077">
    <property type="term" value="C:plasma membrane light-harvesting complex"/>
    <property type="evidence" value="ECO:0007669"/>
    <property type="project" value="InterPro"/>
</dbReference>
<evidence type="ECO:0000313" key="1">
    <source>
        <dbReference type="EMBL" id="PKT74906.1"/>
    </source>
</evidence>
<dbReference type="EMBL" id="PJOS01000001">
    <property type="protein sequence ID" value="PKT74906.1"/>
    <property type="molecule type" value="Genomic_DNA"/>
</dbReference>
<gene>
    <name evidence="1" type="ORF">CW362_00460</name>
</gene>
<sequence>MTDSIWGYHPAAGHTEGTDLVGYKVEAVDGAIGKVDKHSDDVDSAHLIVDIGVWIFGRHVMLPAGTVKRVDRDARKIYVALTQEQIRESPEFDRARHVGDADYHDQVGGYYQSHRS</sequence>
<organism evidence="1 2">
    <name type="scientific">Streptomyces populi</name>
    <dbReference type="NCBI Taxonomy" id="2058924"/>
    <lineage>
        <taxon>Bacteria</taxon>
        <taxon>Bacillati</taxon>
        <taxon>Actinomycetota</taxon>
        <taxon>Actinomycetes</taxon>
        <taxon>Kitasatosporales</taxon>
        <taxon>Streptomycetaceae</taxon>
        <taxon>Streptomyces</taxon>
    </lineage>
</organism>
<proteinExistence type="predicted"/>
<evidence type="ECO:0000313" key="2">
    <source>
        <dbReference type="Proteomes" id="UP000236178"/>
    </source>
</evidence>
<dbReference type="SUPFAM" id="SSF50346">
    <property type="entry name" value="PRC-barrel domain"/>
    <property type="match status" value="1"/>
</dbReference>
<name>A0A2I0SY76_9ACTN</name>
<dbReference type="Proteomes" id="UP000236178">
    <property type="component" value="Unassembled WGS sequence"/>
</dbReference>
<dbReference type="RefSeq" id="WP_103547216.1">
    <property type="nucleotide sequence ID" value="NZ_JBHJSK010000002.1"/>
</dbReference>
<dbReference type="Gene3D" id="3.90.50.10">
    <property type="entry name" value="Photosynthetic Reaction Center, subunit H, domain 2"/>
    <property type="match status" value="1"/>
</dbReference>
<reference evidence="1 2" key="1">
    <citation type="submission" date="2017-12" db="EMBL/GenBank/DDBJ databases">
        <title>Streptomyces populusis sp. nov., a novel endophytic actinobacterium isolated from stems of Populus adenopoda Maxim.</title>
        <authorList>
            <person name="Wang Z."/>
        </authorList>
    </citation>
    <scope>NUCLEOTIDE SEQUENCE [LARGE SCALE GENOMIC DNA]</scope>
    <source>
        <strain evidence="1 2">A249</strain>
    </source>
</reference>
<accession>A0A2I0SY76</accession>
<dbReference type="OrthoDB" id="510842at2"/>
<dbReference type="AlphaFoldDB" id="A0A2I0SY76"/>